<proteinExistence type="inferred from homology"/>
<dbReference type="InterPro" id="IPR049874">
    <property type="entry name" value="ROK_cs"/>
</dbReference>
<dbReference type="PROSITE" id="PS01125">
    <property type="entry name" value="ROK"/>
    <property type="match status" value="1"/>
</dbReference>
<dbReference type="AlphaFoldDB" id="A0A926S3A1"/>
<dbReference type="SUPFAM" id="SSF53067">
    <property type="entry name" value="Actin-like ATPase domain"/>
    <property type="match status" value="1"/>
</dbReference>
<dbReference type="Pfam" id="PF00480">
    <property type="entry name" value="ROK"/>
    <property type="match status" value="1"/>
</dbReference>
<dbReference type="PANTHER" id="PTHR18964:SF149">
    <property type="entry name" value="BIFUNCTIONAL UDP-N-ACETYLGLUCOSAMINE 2-EPIMERASE_N-ACETYLMANNOSAMINE KINASE"/>
    <property type="match status" value="1"/>
</dbReference>
<accession>A0A926S3A1</accession>
<sequence>MIDCFDIGGTYIRHGRLKPDGTIAEEARIKTPAGDWPAFVAAVASCLKGSEKAPVSVSLAGAYDRRTGLAKVANIPSLTGRRAEADLAAALERPVRITNDADCFALAEALQGAGRGKANVFAIILGSGVGGGLVIDGKLVTGHGGIAGEWGHGPVIDPTAGGTIEGIPPFPCGCGLTNCVDAAGSARGLKRIHATLFDEALSARDITDGWQDGERKTGRTVEIYATLLSRALAMAVNLTGADIVPVGGGLSNEAALIALIDEKTRELTLADYTDPLVVPGAHAGDGGLVGAGIAGRLAFGG</sequence>
<evidence type="ECO:0000256" key="1">
    <source>
        <dbReference type="ARBA" id="ARBA00006479"/>
    </source>
</evidence>
<reference evidence="2" key="1">
    <citation type="submission" date="2020-05" db="EMBL/GenBank/DDBJ databases">
        <title>Identification of trans-AT polyketide cluster in two marine bacteria, producers of a novel glutaramide-containing polyketide sesbanimide D and analogs.</title>
        <authorList>
            <person name="Kacar D."/>
            <person name="Rodriguez P."/>
            <person name="Canedo L."/>
            <person name="Gonzalez E."/>
            <person name="Galan B."/>
            <person name="De La Calle F."/>
            <person name="Garcia J.L."/>
        </authorList>
    </citation>
    <scope>NUCLEOTIDE SEQUENCE</scope>
    <source>
        <strain evidence="2">PHM038</strain>
    </source>
</reference>
<name>A0A926S3A1_9HYPH</name>
<dbReference type="Gene3D" id="3.30.420.40">
    <property type="match status" value="2"/>
</dbReference>
<protein>
    <submittedName>
        <fullName evidence="2">ROK family protein</fullName>
    </submittedName>
</protein>
<dbReference type="Proteomes" id="UP000598467">
    <property type="component" value="Unassembled WGS sequence"/>
</dbReference>
<dbReference type="EMBL" id="JABFCZ010000003">
    <property type="protein sequence ID" value="MBD1545108.1"/>
    <property type="molecule type" value="Genomic_DNA"/>
</dbReference>
<dbReference type="PANTHER" id="PTHR18964">
    <property type="entry name" value="ROK (REPRESSOR, ORF, KINASE) FAMILY"/>
    <property type="match status" value="1"/>
</dbReference>
<dbReference type="InterPro" id="IPR000600">
    <property type="entry name" value="ROK"/>
</dbReference>
<evidence type="ECO:0000313" key="2">
    <source>
        <dbReference type="EMBL" id="MBD1545108.1"/>
    </source>
</evidence>
<dbReference type="RefSeq" id="WP_190289788.1">
    <property type="nucleotide sequence ID" value="NZ_JABFCZ010000003.1"/>
</dbReference>
<comment type="caution">
    <text evidence="2">The sequence shown here is derived from an EMBL/GenBank/DDBJ whole genome shotgun (WGS) entry which is preliminary data.</text>
</comment>
<evidence type="ECO:0000313" key="3">
    <source>
        <dbReference type="Proteomes" id="UP000598467"/>
    </source>
</evidence>
<comment type="similarity">
    <text evidence="1">Belongs to the ROK (NagC/XylR) family.</text>
</comment>
<organism evidence="2 3">
    <name type="scientific">Roseibium aggregatum</name>
    <dbReference type="NCBI Taxonomy" id="187304"/>
    <lineage>
        <taxon>Bacteria</taxon>
        <taxon>Pseudomonadati</taxon>
        <taxon>Pseudomonadota</taxon>
        <taxon>Alphaproteobacteria</taxon>
        <taxon>Hyphomicrobiales</taxon>
        <taxon>Stappiaceae</taxon>
        <taxon>Roseibium</taxon>
    </lineage>
</organism>
<gene>
    <name evidence="2" type="ORF">HK439_02460</name>
</gene>
<dbReference type="InterPro" id="IPR043129">
    <property type="entry name" value="ATPase_NBD"/>
</dbReference>